<reference evidence="2 3" key="1">
    <citation type="submission" date="2018-03" db="EMBL/GenBank/DDBJ databases">
        <title>Ahniella affigens gen. nov., sp. nov., a gammaproteobacterium isolated from sandy soil near a stream.</title>
        <authorList>
            <person name="Ko Y."/>
            <person name="Kim J.-H."/>
        </authorList>
    </citation>
    <scope>NUCLEOTIDE SEQUENCE [LARGE SCALE GENOMIC DNA]</scope>
    <source>
        <strain evidence="2 3">D13</strain>
    </source>
</reference>
<sequence>MRWLGAAIFLMPVCALAQSGTWVPLGPAPATNGQVEGIAQGEVVGAVNALAAHPTDPDVVFAAAVNGGIWRTGNATASAPTWVPQTDSLGSLSLTSIEFDPTDSNAQTLVAGSGRTSSLSGLGGSLIGLLRTTDGGANWTPLTGTGVTLANRQIRGVAARGAILMAAVNAAAGDSNAGIYRSTDTGATFVLASGGVGTGLPVGRSTDLAADPTNAAVLYTPIIDGAAPGIYRTADTGATWSLVSDSAMNTQITNSSRTRIAVGRSNQVYVAVIRSGRLSNVYRSATGTGSFSDLGVPTTTELGNVQIGAHTGGQGGTHFSMAADPQDVNVVYLAGDRQPYPGEGNGSAVFFPTPNSIGAQDYSGRAFRGEFGGTPVWRPLTHNGTSNNSAPHADSRDMVFAANGVLLESDDGGVYRRTQPNSTAGVWQTANGNLQTTEYHSLAYDSFSDRVMGGAQDVGTHDEDDVAQRRFRSVSTGDGGDVTVSDVGATIVSTRYSSYQNLGAFARRTVNASNVVTSLTYPDLVTTDGTTFVGQFYTPIIANAAAANRLIIGGGAPGAPANAPAGVFESLNQGDTMTRVSVDQIRAFAGSPVVYGMPGNPGLLFYYGNDTTVAGDPAVLKLRTSDAGSLTALTSPGSIVDLDIDPSVNPASSPGAGRLFALTGTAVFFSSNTGSSFTNVTGNLITGFAPGALRAMVFIPDTDGALVVAGDRGVFAARASSNYLVWQRLGIGFPNAPVFELDYDGSDNKLLAGTLGRGAWALPEPFVLDALFRDSFE</sequence>
<feature type="chain" id="PRO_5015139650" evidence="1">
    <location>
        <begin position="18"/>
        <end position="777"/>
    </location>
</feature>
<dbReference type="KEGG" id="xba:C7S18_03970"/>
<accession>A0A2P1PNH4</accession>
<gene>
    <name evidence="2" type="ORF">C7S18_03970</name>
</gene>
<evidence type="ECO:0000256" key="1">
    <source>
        <dbReference type="SAM" id="SignalP"/>
    </source>
</evidence>
<dbReference type="Gene3D" id="2.130.10.10">
    <property type="entry name" value="YVTN repeat-like/Quinoprotein amine dehydrogenase"/>
    <property type="match status" value="2"/>
</dbReference>
<dbReference type="RefSeq" id="WP_106890329.1">
    <property type="nucleotide sequence ID" value="NZ_CP027860.1"/>
</dbReference>
<dbReference type="InterPro" id="IPR015943">
    <property type="entry name" value="WD40/YVTN_repeat-like_dom_sf"/>
</dbReference>
<reference evidence="2 3" key="2">
    <citation type="submission" date="2018-03" db="EMBL/GenBank/DDBJ databases">
        <authorList>
            <person name="Keele B.F."/>
        </authorList>
    </citation>
    <scope>NUCLEOTIDE SEQUENCE [LARGE SCALE GENOMIC DNA]</scope>
    <source>
        <strain evidence="2 3">D13</strain>
    </source>
</reference>
<name>A0A2P1PNH4_9GAMM</name>
<dbReference type="OrthoDB" id="5711096at2"/>
<feature type="signal peptide" evidence="1">
    <location>
        <begin position="1"/>
        <end position="17"/>
    </location>
</feature>
<proteinExistence type="predicted"/>
<evidence type="ECO:0000313" key="2">
    <source>
        <dbReference type="EMBL" id="AVP96400.1"/>
    </source>
</evidence>
<dbReference type="SUPFAM" id="SSF110296">
    <property type="entry name" value="Oligoxyloglucan reducing end-specific cellobiohydrolase"/>
    <property type="match status" value="1"/>
</dbReference>
<evidence type="ECO:0000313" key="3">
    <source>
        <dbReference type="Proteomes" id="UP000241074"/>
    </source>
</evidence>
<dbReference type="AlphaFoldDB" id="A0A2P1PNH4"/>
<dbReference type="InterPro" id="IPR036278">
    <property type="entry name" value="Sialidase_sf"/>
</dbReference>
<dbReference type="EMBL" id="CP027860">
    <property type="protein sequence ID" value="AVP96400.1"/>
    <property type="molecule type" value="Genomic_DNA"/>
</dbReference>
<dbReference type="SUPFAM" id="SSF50939">
    <property type="entry name" value="Sialidases"/>
    <property type="match status" value="1"/>
</dbReference>
<protein>
    <submittedName>
        <fullName evidence="2">RTX toxin</fullName>
    </submittedName>
</protein>
<keyword evidence="1" id="KW-0732">Signal</keyword>
<dbReference type="Proteomes" id="UP000241074">
    <property type="component" value="Chromosome"/>
</dbReference>
<keyword evidence="3" id="KW-1185">Reference proteome</keyword>
<organism evidence="2 3">
    <name type="scientific">Ahniella affigens</name>
    <dbReference type="NCBI Taxonomy" id="2021234"/>
    <lineage>
        <taxon>Bacteria</taxon>
        <taxon>Pseudomonadati</taxon>
        <taxon>Pseudomonadota</taxon>
        <taxon>Gammaproteobacteria</taxon>
        <taxon>Lysobacterales</taxon>
        <taxon>Rhodanobacteraceae</taxon>
        <taxon>Ahniella</taxon>
    </lineage>
</organism>